<dbReference type="PROSITE" id="PS00041">
    <property type="entry name" value="HTH_ARAC_FAMILY_1"/>
    <property type="match status" value="1"/>
</dbReference>
<dbReference type="InterPro" id="IPR041522">
    <property type="entry name" value="CdaR_GGDEF"/>
</dbReference>
<dbReference type="KEGG" id="proo:MJB10_08940"/>
<keyword evidence="2" id="KW-0238">DNA-binding</keyword>
<protein>
    <submittedName>
        <fullName evidence="6">Helix-turn-helix domain-containing protein</fullName>
    </submittedName>
</protein>
<keyword evidence="4" id="KW-0472">Membrane</keyword>
<keyword evidence="7" id="KW-1185">Reference proteome</keyword>
<evidence type="ECO:0000256" key="4">
    <source>
        <dbReference type="SAM" id="Phobius"/>
    </source>
</evidence>
<dbReference type="PANTHER" id="PTHR43280:SF28">
    <property type="entry name" value="HTH-TYPE TRANSCRIPTIONAL ACTIVATOR RHAS"/>
    <property type="match status" value="1"/>
</dbReference>
<dbReference type="Pfam" id="PF17853">
    <property type="entry name" value="GGDEF_2"/>
    <property type="match status" value="1"/>
</dbReference>
<feature type="transmembrane region" description="Helical" evidence="4">
    <location>
        <begin position="12"/>
        <end position="32"/>
    </location>
</feature>
<dbReference type="PROSITE" id="PS01124">
    <property type="entry name" value="HTH_ARAC_FAMILY_2"/>
    <property type="match status" value="1"/>
</dbReference>
<evidence type="ECO:0000313" key="6">
    <source>
        <dbReference type="EMBL" id="WNR46199.1"/>
    </source>
</evidence>
<dbReference type="RefSeq" id="WP_314803686.1">
    <property type="nucleotide sequence ID" value="NZ_CP130319.1"/>
</dbReference>
<feature type="transmembrane region" description="Helical" evidence="4">
    <location>
        <begin position="261"/>
        <end position="279"/>
    </location>
</feature>
<keyword evidence="1" id="KW-0805">Transcription regulation</keyword>
<dbReference type="Gene3D" id="1.10.10.60">
    <property type="entry name" value="Homeodomain-like"/>
    <property type="match status" value="2"/>
</dbReference>
<dbReference type="InterPro" id="IPR018062">
    <property type="entry name" value="HTH_AraC-typ_CS"/>
</dbReference>
<dbReference type="AlphaFoldDB" id="A0AA96LS13"/>
<dbReference type="SMART" id="SM00342">
    <property type="entry name" value="HTH_ARAC"/>
    <property type="match status" value="1"/>
</dbReference>
<reference evidence="6" key="1">
    <citation type="submission" date="2022-02" db="EMBL/GenBank/DDBJ databases">
        <title>Paenibacillus sp. MBLB1832 Whole Genome Shotgun Sequencing.</title>
        <authorList>
            <person name="Hwang C.Y."/>
            <person name="Cho E.-S."/>
            <person name="Seo M.-J."/>
        </authorList>
    </citation>
    <scope>NUCLEOTIDE SEQUENCE</scope>
    <source>
        <strain evidence="6">MBLB1832</strain>
    </source>
</reference>
<dbReference type="GO" id="GO:0003700">
    <property type="term" value="F:DNA-binding transcription factor activity"/>
    <property type="evidence" value="ECO:0007669"/>
    <property type="project" value="InterPro"/>
</dbReference>
<dbReference type="InterPro" id="IPR009057">
    <property type="entry name" value="Homeodomain-like_sf"/>
</dbReference>
<dbReference type="PRINTS" id="PR00032">
    <property type="entry name" value="HTHARAC"/>
</dbReference>
<dbReference type="PANTHER" id="PTHR43280">
    <property type="entry name" value="ARAC-FAMILY TRANSCRIPTIONAL REGULATOR"/>
    <property type="match status" value="1"/>
</dbReference>
<gene>
    <name evidence="6" type="ORF">MJB10_08940</name>
</gene>
<accession>A0AA96LS13</accession>
<evidence type="ECO:0000256" key="1">
    <source>
        <dbReference type="ARBA" id="ARBA00023015"/>
    </source>
</evidence>
<dbReference type="Pfam" id="PF12833">
    <property type="entry name" value="HTH_18"/>
    <property type="match status" value="1"/>
</dbReference>
<dbReference type="InterPro" id="IPR020449">
    <property type="entry name" value="Tscrpt_reg_AraC-type_HTH"/>
</dbReference>
<keyword evidence="3" id="KW-0804">Transcription</keyword>
<sequence>MRRNWFRRLLLSYVPVLILIVCLFVFIGVVQLNDLSRKEALKSSNVYVQNIQNSIDMSLNSIEMMMLETITRNMKLTTFAGMQSDSVFLIELSQLLQNLTATHPWIDSAYLYRAGDGTVISDKTKLNIEQFGDRTFIESHLNHPELASWSLPRAYRTVKDGNSEGTVISMAKGVPLQSKGIAMLVINVKVGAIQEFLSKYGTSEVNQIALYDSEGKKLFEQPGKPSKSNDITLISMYTGWTIASSLKQEELGDIFSYMRSGWFIVGFLGLLLGIGWIVYISRKNYKPIETIMSRIEKYNQAHKERPIQGPTGDELSYIDYTLSSIIEVSREYQNQSQVNDQYRRIQLFHELVDGSRRIDDAEWKSELQELGMKQFGSASVSIVEIDKYIEFISGHSRQDQGLFKYILKKVIEETSEANGLHIWHEWATNHRLCLIVLKEQDDIQTKSVLLGLMEQVRQWMQENLKLTVTIGLGVTVTDVNAISHSYESAARALDYKSALGSNRIIGHWEIELLSHDDLYVYLQYVRTIAQAFRVGNEGWREQLQLLFEGLRRLLLPKEEISGILSYMNYYFYREMMELPPEYQDLWNKEFRTPWDENMDALETLDELESFYSESLTSCARKMEAIRASKGNHGVVQKVRDYLEANFNDPDLSLTSLSDQFNMNSSSLSTLFKEEFGEKFVVYLCQIRMERAKELLRSTSLPIQDISEKVGYLHQMSFIRAFKKMIGTTPGDYRKVHSE</sequence>
<evidence type="ECO:0000256" key="2">
    <source>
        <dbReference type="ARBA" id="ARBA00023125"/>
    </source>
</evidence>
<dbReference type="InterPro" id="IPR018060">
    <property type="entry name" value="HTH_AraC"/>
</dbReference>
<evidence type="ECO:0000313" key="7">
    <source>
        <dbReference type="Proteomes" id="UP001304650"/>
    </source>
</evidence>
<evidence type="ECO:0000256" key="3">
    <source>
        <dbReference type="ARBA" id="ARBA00023163"/>
    </source>
</evidence>
<keyword evidence="4" id="KW-1133">Transmembrane helix</keyword>
<organism evidence="6 7">
    <name type="scientific">Paenibacillus roseopurpureus</name>
    <dbReference type="NCBI Taxonomy" id="2918901"/>
    <lineage>
        <taxon>Bacteria</taxon>
        <taxon>Bacillati</taxon>
        <taxon>Bacillota</taxon>
        <taxon>Bacilli</taxon>
        <taxon>Bacillales</taxon>
        <taxon>Paenibacillaceae</taxon>
        <taxon>Paenibacillus</taxon>
    </lineage>
</organism>
<dbReference type="GO" id="GO:0043565">
    <property type="term" value="F:sequence-specific DNA binding"/>
    <property type="evidence" value="ECO:0007669"/>
    <property type="project" value="InterPro"/>
</dbReference>
<dbReference type="SUPFAM" id="SSF46689">
    <property type="entry name" value="Homeodomain-like"/>
    <property type="match status" value="1"/>
</dbReference>
<proteinExistence type="predicted"/>
<keyword evidence="4" id="KW-0812">Transmembrane</keyword>
<evidence type="ECO:0000259" key="5">
    <source>
        <dbReference type="PROSITE" id="PS01124"/>
    </source>
</evidence>
<dbReference type="EMBL" id="CP130319">
    <property type="protein sequence ID" value="WNR46199.1"/>
    <property type="molecule type" value="Genomic_DNA"/>
</dbReference>
<dbReference type="Proteomes" id="UP001304650">
    <property type="component" value="Chromosome"/>
</dbReference>
<name>A0AA96LS13_9BACL</name>
<feature type="domain" description="HTH araC/xylS-type" evidence="5">
    <location>
        <begin position="636"/>
        <end position="735"/>
    </location>
</feature>